<evidence type="ECO:0000313" key="1">
    <source>
        <dbReference type="EMBL" id="GBO16431.1"/>
    </source>
</evidence>
<reference evidence="1 2" key="1">
    <citation type="journal article" date="2019" name="Sci. Rep.">
        <title>Orb-weaving spider Araneus ventricosus genome elucidates the spidroin gene catalogue.</title>
        <authorList>
            <person name="Kono N."/>
            <person name="Nakamura H."/>
            <person name="Ohtoshi R."/>
            <person name="Moran D.A.P."/>
            <person name="Shinohara A."/>
            <person name="Yoshida Y."/>
            <person name="Fujiwara M."/>
            <person name="Mori M."/>
            <person name="Tomita M."/>
            <person name="Arakawa K."/>
        </authorList>
    </citation>
    <scope>NUCLEOTIDE SEQUENCE [LARGE SCALE GENOMIC DNA]</scope>
</reference>
<keyword evidence="2" id="KW-1185">Reference proteome</keyword>
<protein>
    <submittedName>
        <fullName evidence="1">Uncharacterized protein</fullName>
    </submittedName>
</protein>
<proteinExistence type="predicted"/>
<dbReference type="AlphaFoldDB" id="A0A4Y2UW35"/>
<accession>A0A4Y2UW35</accession>
<gene>
    <name evidence="1" type="ORF">AVEN_173034_1</name>
</gene>
<sequence length="43" mass="5029">MMRRMLVNDEKNPTLATDFDVDPSVTLMRGHVYDEKILSTKFL</sequence>
<dbReference type="Proteomes" id="UP000499080">
    <property type="component" value="Unassembled WGS sequence"/>
</dbReference>
<evidence type="ECO:0000313" key="2">
    <source>
        <dbReference type="Proteomes" id="UP000499080"/>
    </source>
</evidence>
<organism evidence="1 2">
    <name type="scientific">Araneus ventricosus</name>
    <name type="common">Orbweaver spider</name>
    <name type="synonym">Epeira ventricosa</name>
    <dbReference type="NCBI Taxonomy" id="182803"/>
    <lineage>
        <taxon>Eukaryota</taxon>
        <taxon>Metazoa</taxon>
        <taxon>Ecdysozoa</taxon>
        <taxon>Arthropoda</taxon>
        <taxon>Chelicerata</taxon>
        <taxon>Arachnida</taxon>
        <taxon>Araneae</taxon>
        <taxon>Araneomorphae</taxon>
        <taxon>Entelegynae</taxon>
        <taxon>Araneoidea</taxon>
        <taxon>Araneidae</taxon>
        <taxon>Araneus</taxon>
    </lineage>
</organism>
<comment type="caution">
    <text evidence="1">The sequence shown here is derived from an EMBL/GenBank/DDBJ whole genome shotgun (WGS) entry which is preliminary data.</text>
</comment>
<name>A0A4Y2UW35_ARAVE</name>
<feature type="non-terminal residue" evidence="1">
    <location>
        <position position="43"/>
    </location>
</feature>
<dbReference type="EMBL" id="BGPR01040325">
    <property type="protein sequence ID" value="GBO16431.1"/>
    <property type="molecule type" value="Genomic_DNA"/>
</dbReference>